<evidence type="ECO:0000313" key="2">
    <source>
        <dbReference type="Proteomes" id="UP001500037"/>
    </source>
</evidence>
<dbReference type="RefSeq" id="WP_344444679.1">
    <property type="nucleotide sequence ID" value="NZ_BAAALF010000124.1"/>
</dbReference>
<dbReference type="Proteomes" id="UP001500037">
    <property type="component" value="Unassembled WGS sequence"/>
</dbReference>
<accession>A0ABP4HCD6</accession>
<protein>
    <recommendedName>
        <fullName evidence="3">DUF2470 domain-containing protein</fullName>
    </recommendedName>
</protein>
<proteinExistence type="predicted"/>
<comment type="caution">
    <text evidence="1">The sequence shown here is derived from an EMBL/GenBank/DDBJ whole genome shotgun (WGS) entry which is preliminary data.</text>
</comment>
<name>A0ABP4HCD6_9ACTN</name>
<evidence type="ECO:0000313" key="1">
    <source>
        <dbReference type="EMBL" id="GAA1257459.1"/>
    </source>
</evidence>
<evidence type="ECO:0008006" key="3">
    <source>
        <dbReference type="Google" id="ProtNLM"/>
    </source>
</evidence>
<dbReference type="EMBL" id="BAAALF010000124">
    <property type="protein sequence ID" value="GAA1257459.1"/>
    <property type="molecule type" value="Genomic_DNA"/>
</dbReference>
<sequence>MASDLRRLDLRVSVPELGQREGAVQLRPFVDGEDLLARGFPDEPGVDPGLLLVAGGPLEAGPVARTARLAESECTQACCGALDVTVRQVGDEVVWNDWRNTADDRITLPELRFAAAQYHAELARAVADHGWEWPARTVARLLEERLRAEGARAEGLRREDRWPDRWECELRWVAAWHWEPERVRVGFLDRRGSTADGLPRHRILLEFPVTAQEPADRARALAERLLAGDPRELSSAGG</sequence>
<keyword evidence="2" id="KW-1185">Reference proteome</keyword>
<gene>
    <name evidence="1" type="ORF">GCM10009665_54780</name>
</gene>
<organism evidence="1 2">
    <name type="scientific">Kitasatospora nipponensis</name>
    <dbReference type="NCBI Taxonomy" id="258049"/>
    <lineage>
        <taxon>Bacteria</taxon>
        <taxon>Bacillati</taxon>
        <taxon>Actinomycetota</taxon>
        <taxon>Actinomycetes</taxon>
        <taxon>Kitasatosporales</taxon>
        <taxon>Streptomycetaceae</taxon>
        <taxon>Kitasatospora</taxon>
    </lineage>
</organism>
<reference evidence="2" key="1">
    <citation type="journal article" date="2019" name="Int. J. Syst. Evol. Microbiol.">
        <title>The Global Catalogue of Microorganisms (GCM) 10K type strain sequencing project: providing services to taxonomists for standard genome sequencing and annotation.</title>
        <authorList>
            <consortium name="The Broad Institute Genomics Platform"/>
            <consortium name="The Broad Institute Genome Sequencing Center for Infectious Disease"/>
            <person name="Wu L."/>
            <person name="Ma J."/>
        </authorList>
    </citation>
    <scope>NUCLEOTIDE SEQUENCE [LARGE SCALE GENOMIC DNA]</scope>
    <source>
        <strain evidence="2">JCM 13004</strain>
    </source>
</reference>